<name>L1QPC3_9CLOT</name>
<evidence type="ECO:0000256" key="5">
    <source>
        <dbReference type="ARBA" id="ARBA00022777"/>
    </source>
</evidence>
<evidence type="ECO:0000313" key="11">
    <source>
        <dbReference type="Proteomes" id="UP000010420"/>
    </source>
</evidence>
<reference evidence="10 11" key="1">
    <citation type="submission" date="2012-05" db="EMBL/GenBank/DDBJ databases">
        <authorList>
            <person name="Weinstock G."/>
            <person name="Sodergren E."/>
            <person name="Lobos E.A."/>
            <person name="Fulton L."/>
            <person name="Fulton R."/>
            <person name="Courtney L."/>
            <person name="Fronick C."/>
            <person name="O'Laughlin M."/>
            <person name="Godfrey J."/>
            <person name="Wilson R.M."/>
            <person name="Miner T."/>
            <person name="Farmer C."/>
            <person name="Delehaunty K."/>
            <person name="Cordes M."/>
            <person name="Minx P."/>
            <person name="Tomlinson C."/>
            <person name="Chen J."/>
            <person name="Wollam A."/>
            <person name="Pepin K.H."/>
            <person name="Bhonagiri V."/>
            <person name="Zhang X."/>
            <person name="Suruliraj S."/>
            <person name="Warren W."/>
            <person name="Mitreva M."/>
            <person name="Mardis E.R."/>
            <person name="Wilson R.K."/>
        </authorList>
    </citation>
    <scope>NUCLEOTIDE SEQUENCE [LARGE SCALE GENOMIC DNA]</scope>
    <source>
        <strain evidence="10 11">DSM 1785</strain>
    </source>
</reference>
<dbReference type="STRING" id="545697.HMPREF0216_00017"/>
<dbReference type="GO" id="GO:0005886">
    <property type="term" value="C:plasma membrane"/>
    <property type="evidence" value="ECO:0007669"/>
    <property type="project" value="TreeGrafter"/>
</dbReference>
<proteinExistence type="inferred from homology"/>
<evidence type="ECO:0000256" key="7">
    <source>
        <dbReference type="ARBA" id="ARBA00023137"/>
    </source>
</evidence>
<dbReference type="GO" id="GO:0004715">
    <property type="term" value="F:non-membrane spanning protein tyrosine kinase activity"/>
    <property type="evidence" value="ECO:0007669"/>
    <property type="project" value="UniProtKB-EC"/>
</dbReference>
<comment type="caution">
    <text evidence="10">The sequence shown here is derived from an EMBL/GenBank/DDBJ whole genome shotgun (WGS) entry which is preliminary data.</text>
</comment>
<dbReference type="InterPro" id="IPR005702">
    <property type="entry name" value="Wzc-like_C"/>
</dbReference>
<keyword evidence="11" id="KW-1185">Reference proteome</keyword>
<dbReference type="EC" id="2.7.10.2" evidence="2"/>
<keyword evidence="4" id="KW-0547">Nucleotide-binding</keyword>
<dbReference type="PATRIC" id="fig|545697.3.peg.17"/>
<keyword evidence="5" id="KW-0418">Kinase</keyword>
<dbReference type="InterPro" id="IPR027417">
    <property type="entry name" value="P-loop_NTPase"/>
</dbReference>
<dbReference type="Proteomes" id="UP000010420">
    <property type="component" value="Unassembled WGS sequence"/>
</dbReference>
<feature type="domain" description="AAA" evidence="9">
    <location>
        <begin position="33"/>
        <end position="173"/>
    </location>
</feature>
<keyword evidence="6" id="KW-0067">ATP-binding</keyword>
<protein>
    <recommendedName>
        <fullName evidence="2">non-specific protein-tyrosine kinase</fullName>
        <ecNumber evidence="2">2.7.10.2</ecNumber>
    </recommendedName>
</protein>
<dbReference type="PANTHER" id="PTHR32309:SF13">
    <property type="entry name" value="FERRIC ENTEROBACTIN TRANSPORT PROTEIN FEPE"/>
    <property type="match status" value="1"/>
</dbReference>
<evidence type="ECO:0000259" key="9">
    <source>
        <dbReference type="Pfam" id="PF13614"/>
    </source>
</evidence>
<evidence type="ECO:0000256" key="6">
    <source>
        <dbReference type="ARBA" id="ARBA00022840"/>
    </source>
</evidence>
<keyword evidence="3" id="KW-0808">Transferase</keyword>
<evidence type="ECO:0000256" key="2">
    <source>
        <dbReference type="ARBA" id="ARBA00011903"/>
    </source>
</evidence>
<accession>L1QPC3</accession>
<dbReference type="Pfam" id="PF13614">
    <property type="entry name" value="AAA_31"/>
    <property type="match status" value="1"/>
</dbReference>
<dbReference type="RefSeq" id="WP_005209626.1">
    <property type="nucleotide sequence ID" value="NZ_KB291596.1"/>
</dbReference>
<dbReference type="SUPFAM" id="SSF52540">
    <property type="entry name" value="P-loop containing nucleoside triphosphate hydrolases"/>
    <property type="match status" value="1"/>
</dbReference>
<dbReference type="CDD" id="cd05387">
    <property type="entry name" value="BY-kinase"/>
    <property type="match status" value="1"/>
</dbReference>
<dbReference type="eggNOG" id="COG0489">
    <property type="taxonomic scope" value="Bacteria"/>
</dbReference>
<organism evidence="10 11">
    <name type="scientific">Clostridium celatum DSM 1785</name>
    <dbReference type="NCBI Taxonomy" id="545697"/>
    <lineage>
        <taxon>Bacteria</taxon>
        <taxon>Bacillati</taxon>
        <taxon>Bacillota</taxon>
        <taxon>Clostridia</taxon>
        <taxon>Eubacteriales</taxon>
        <taxon>Clostridiaceae</taxon>
        <taxon>Clostridium</taxon>
    </lineage>
</organism>
<dbReference type="GO" id="GO:0005524">
    <property type="term" value="F:ATP binding"/>
    <property type="evidence" value="ECO:0007669"/>
    <property type="project" value="UniProtKB-KW"/>
</dbReference>
<dbReference type="InterPro" id="IPR050445">
    <property type="entry name" value="Bact_polysacc_biosynth/exp"/>
</dbReference>
<comment type="similarity">
    <text evidence="1">Belongs to the CpsD/CapB family.</text>
</comment>
<dbReference type="EMBL" id="AMEZ01000001">
    <property type="protein sequence ID" value="EKY29823.1"/>
    <property type="molecule type" value="Genomic_DNA"/>
</dbReference>
<evidence type="ECO:0000256" key="8">
    <source>
        <dbReference type="ARBA" id="ARBA00051245"/>
    </source>
</evidence>
<keyword evidence="7" id="KW-0829">Tyrosine-protein kinase</keyword>
<dbReference type="NCBIfam" id="TIGR01007">
    <property type="entry name" value="eps_fam"/>
    <property type="match status" value="1"/>
</dbReference>
<dbReference type="GO" id="GO:0042802">
    <property type="term" value="F:identical protein binding"/>
    <property type="evidence" value="ECO:0007669"/>
    <property type="project" value="UniProtKB-ARBA"/>
</dbReference>
<dbReference type="FunFam" id="3.40.50.300:FF:000527">
    <property type="entry name" value="Tyrosine-protein kinase etk"/>
    <property type="match status" value="1"/>
</dbReference>
<dbReference type="Gene3D" id="3.40.50.300">
    <property type="entry name" value="P-loop containing nucleotide triphosphate hydrolases"/>
    <property type="match status" value="1"/>
</dbReference>
<dbReference type="OrthoDB" id="9794577at2"/>
<dbReference type="HOGENOM" id="CLU_052027_2_1_9"/>
<dbReference type="AlphaFoldDB" id="L1QPC3"/>
<dbReference type="InterPro" id="IPR025669">
    <property type="entry name" value="AAA_dom"/>
</dbReference>
<evidence type="ECO:0000256" key="3">
    <source>
        <dbReference type="ARBA" id="ARBA00022679"/>
    </source>
</evidence>
<evidence type="ECO:0000256" key="4">
    <source>
        <dbReference type="ARBA" id="ARBA00022741"/>
    </source>
</evidence>
<evidence type="ECO:0000313" key="10">
    <source>
        <dbReference type="EMBL" id="EKY29823.1"/>
    </source>
</evidence>
<comment type="catalytic activity">
    <reaction evidence="8">
        <text>L-tyrosyl-[protein] + ATP = O-phospho-L-tyrosyl-[protein] + ADP + H(+)</text>
        <dbReference type="Rhea" id="RHEA:10596"/>
        <dbReference type="Rhea" id="RHEA-COMP:10136"/>
        <dbReference type="Rhea" id="RHEA-COMP:20101"/>
        <dbReference type="ChEBI" id="CHEBI:15378"/>
        <dbReference type="ChEBI" id="CHEBI:30616"/>
        <dbReference type="ChEBI" id="CHEBI:46858"/>
        <dbReference type="ChEBI" id="CHEBI:61978"/>
        <dbReference type="ChEBI" id="CHEBI:456216"/>
        <dbReference type="EC" id="2.7.10.2"/>
    </reaction>
</comment>
<gene>
    <name evidence="10" type="ORF">HMPREF0216_00017</name>
</gene>
<dbReference type="PANTHER" id="PTHR32309">
    <property type="entry name" value="TYROSINE-PROTEIN KINASE"/>
    <property type="match status" value="1"/>
</dbReference>
<sequence>MFIAEKMPLSVSAEAYRNVKTNIKYSSVDKKTKTILVTSSLPGEGKSTTAGNLAFVLAENEERVLVIDCDLRKPALHKLFKVSKNEGLTDILIDKREPQEVIRKVNKYVDLLTCGTKVPNPSEVVGSNALTNLIDNMAEIYDYIIIDSPPVLAVSDAQVLSTKCDGTILVVRSNKTKEKVLKRSCSELSRVNANIIGTVLNDYKLEKKYGYYKYYGE</sequence>
<evidence type="ECO:0000256" key="1">
    <source>
        <dbReference type="ARBA" id="ARBA00007316"/>
    </source>
</evidence>